<evidence type="ECO:0000256" key="1">
    <source>
        <dbReference type="ARBA" id="ARBA00010164"/>
    </source>
</evidence>
<dbReference type="PANTHER" id="PTHR37419">
    <property type="entry name" value="SERINE/THREONINE-PROTEIN KINASE TOXIN HIPA"/>
    <property type="match status" value="1"/>
</dbReference>
<dbReference type="InterPro" id="IPR017508">
    <property type="entry name" value="HipA_N1"/>
</dbReference>
<reference evidence="6 7" key="1">
    <citation type="submission" date="2020-07" db="EMBL/GenBank/DDBJ databases">
        <title>Taxonomic revisions and descriptions of new bacterial species based on genomic comparisons in the high-G+C-content subgroup of the family Alcaligenaceae.</title>
        <authorList>
            <person name="Szabo A."/>
            <person name="Felfoldi T."/>
        </authorList>
    </citation>
    <scope>NUCLEOTIDE SEQUENCE [LARGE SCALE GENOMIC DNA]</scope>
    <source>
        <strain evidence="6 7">LMG 24012</strain>
    </source>
</reference>
<sequence>MSTFIKYLRMYLHLPSRERRAIGYLSQYGDILRASFDADYINDPQRPLLSLAFRAADEAGTREILSSPRDARLVRNDGRWPVYFQNLLPEGHNRERLAQERHCSPDDEFELLAAAGHDLMGALEVEPVPASEGVPDVVRRWHTALGLDVLEPGFVESPVEDAASLPGAVRKFSAVREGRRYVVRRKGAAGSFILKLPTSRHPDLVQNEYVCYQLCGALGLTGARAEIISRSDADLPPDLPFEHMLAVQRFDRGPGGLRVHMEEFAQVLQYEPRHKYGRGIVHDYGAMLRILDALSGTPVPDLREFIGRFVAFILMGNTDAHLKNWALVYPDGRTPRLSPLYDPVCVSALFDSVAPGDYAVNRAIDAKLRAFGWDDLDALCRSAGLLRPARYVALARDLLRRAQADWPRLLKDAPPAMRRSVLERLNGGVALAAG</sequence>
<dbReference type="InterPro" id="IPR052028">
    <property type="entry name" value="HipA_Ser/Thr_kinase"/>
</dbReference>
<comment type="caution">
    <text evidence="6">The sequence shown here is derived from an EMBL/GenBank/DDBJ whole genome shotgun (WGS) entry which is preliminary data.</text>
</comment>
<organism evidence="6 7">
    <name type="scientific">Parapusillimonas granuli</name>
    <dbReference type="NCBI Taxonomy" id="380911"/>
    <lineage>
        <taxon>Bacteria</taxon>
        <taxon>Pseudomonadati</taxon>
        <taxon>Pseudomonadota</taxon>
        <taxon>Betaproteobacteria</taxon>
        <taxon>Burkholderiales</taxon>
        <taxon>Alcaligenaceae</taxon>
        <taxon>Parapusillimonas</taxon>
    </lineage>
</organism>
<dbReference type="Pfam" id="PF07804">
    <property type="entry name" value="HipA_C"/>
    <property type="match status" value="1"/>
</dbReference>
<evidence type="ECO:0000259" key="5">
    <source>
        <dbReference type="Pfam" id="PF13657"/>
    </source>
</evidence>
<dbReference type="GO" id="GO:0004674">
    <property type="term" value="F:protein serine/threonine kinase activity"/>
    <property type="evidence" value="ECO:0007669"/>
    <property type="project" value="TreeGrafter"/>
</dbReference>
<dbReference type="AlphaFoldDB" id="A0A853FVW4"/>
<dbReference type="Gene3D" id="1.10.1070.20">
    <property type="match status" value="1"/>
</dbReference>
<evidence type="ECO:0000313" key="7">
    <source>
        <dbReference type="Proteomes" id="UP000559809"/>
    </source>
</evidence>
<keyword evidence="7" id="KW-1185">Reference proteome</keyword>
<gene>
    <name evidence="6" type="ORF">H0A72_02940</name>
</gene>
<dbReference type="RefSeq" id="WP_180153580.1">
    <property type="nucleotide sequence ID" value="NZ_JACCEM010000002.1"/>
</dbReference>
<keyword evidence="2" id="KW-0808">Transferase</keyword>
<proteinExistence type="inferred from homology"/>
<name>A0A853FVW4_9BURK</name>
<dbReference type="Pfam" id="PF13657">
    <property type="entry name" value="Couple_hipA"/>
    <property type="match status" value="1"/>
</dbReference>
<dbReference type="EMBL" id="JACCEM010000002">
    <property type="protein sequence ID" value="NYT48259.1"/>
    <property type="molecule type" value="Genomic_DNA"/>
</dbReference>
<feature type="domain" description="HipA-like C-terminal" evidence="4">
    <location>
        <begin position="164"/>
        <end position="406"/>
    </location>
</feature>
<evidence type="ECO:0000259" key="4">
    <source>
        <dbReference type="Pfam" id="PF07804"/>
    </source>
</evidence>
<evidence type="ECO:0000256" key="2">
    <source>
        <dbReference type="ARBA" id="ARBA00022679"/>
    </source>
</evidence>
<dbReference type="PANTHER" id="PTHR37419:SF1">
    <property type="entry name" value="SERINE_THREONINE-PROTEIN KINASE TOXIN HIPA"/>
    <property type="match status" value="1"/>
</dbReference>
<protein>
    <submittedName>
        <fullName evidence="6">HipA domain-containing protein</fullName>
    </submittedName>
</protein>
<evidence type="ECO:0000313" key="6">
    <source>
        <dbReference type="EMBL" id="NYT48259.1"/>
    </source>
</evidence>
<dbReference type="Proteomes" id="UP000559809">
    <property type="component" value="Unassembled WGS sequence"/>
</dbReference>
<evidence type="ECO:0000256" key="3">
    <source>
        <dbReference type="ARBA" id="ARBA00022777"/>
    </source>
</evidence>
<dbReference type="InterPro" id="IPR012893">
    <property type="entry name" value="HipA-like_C"/>
</dbReference>
<feature type="domain" description="HipA N-terminal subdomain 1" evidence="5">
    <location>
        <begin position="19"/>
        <end position="125"/>
    </location>
</feature>
<accession>A0A853FVW4</accession>
<dbReference type="GO" id="GO:0005829">
    <property type="term" value="C:cytosol"/>
    <property type="evidence" value="ECO:0007669"/>
    <property type="project" value="TreeGrafter"/>
</dbReference>
<comment type="similarity">
    <text evidence="1">Belongs to the HipA Ser/Thr kinase family.</text>
</comment>
<dbReference type="NCBIfam" id="TIGR03071">
    <property type="entry name" value="couple_hipA"/>
    <property type="match status" value="1"/>
</dbReference>
<keyword evidence="3" id="KW-0418">Kinase</keyword>